<evidence type="ECO:0000313" key="1">
    <source>
        <dbReference type="EMBL" id="AFN74401.1"/>
    </source>
</evidence>
<dbReference type="InterPro" id="IPR003329">
    <property type="entry name" value="Cytidylyl_trans"/>
</dbReference>
<dbReference type="Pfam" id="PF02348">
    <property type="entry name" value="CTP_transf_3"/>
    <property type="match status" value="1"/>
</dbReference>
<proteinExistence type="predicted"/>
<gene>
    <name evidence="1" type="ordered locus">MROS_1163</name>
</gene>
<organism evidence="1 2">
    <name type="scientific">Melioribacter roseus (strain DSM 23840 / JCM 17771 / VKM B-2668 / P3M-2)</name>
    <dbReference type="NCBI Taxonomy" id="1191523"/>
    <lineage>
        <taxon>Bacteria</taxon>
        <taxon>Pseudomonadati</taxon>
        <taxon>Ignavibacteriota</taxon>
        <taxon>Ignavibacteria</taxon>
        <taxon>Ignavibacteriales</taxon>
        <taxon>Melioribacteraceae</taxon>
        <taxon>Melioribacter</taxon>
    </lineage>
</organism>
<dbReference type="eggNOG" id="COG1861">
    <property type="taxonomic scope" value="Bacteria"/>
</dbReference>
<dbReference type="Gene3D" id="3.90.550.10">
    <property type="entry name" value="Spore Coat Polysaccharide Biosynthesis Protein SpsA, Chain A"/>
    <property type="match status" value="1"/>
</dbReference>
<dbReference type="KEGG" id="mro:MROS_1163"/>
<keyword evidence="1" id="KW-0548">Nucleotidyltransferase</keyword>
<dbReference type="InterPro" id="IPR029044">
    <property type="entry name" value="Nucleotide-diphossugar_trans"/>
</dbReference>
<dbReference type="CDD" id="cd02518">
    <property type="entry name" value="GT2_SpsF"/>
    <property type="match status" value="1"/>
</dbReference>
<accession>I7A3E9</accession>
<name>I7A3E9_MELRP</name>
<dbReference type="EMBL" id="CP003557">
    <property type="protein sequence ID" value="AFN74401.1"/>
    <property type="molecule type" value="Genomic_DNA"/>
</dbReference>
<sequence length="195" mass="23188">MPEDDATEEFCKENKIDCFRGSSEDVLSRYYQAAVDYEADTIVRVTSDCPAIDPVVIDKMIDKYLRLNKTEKVDYLSNTIKRTFPRGLDAEIFSFEALAEAFRCANEKYEREHVTPYIYQRPDVFKIVSYENDRDFSFHRWTVDTADDYELMKQIYKNLYKPNKLFYFEDVLKLFEKKPELIKINQKVKQKSLGE</sequence>
<dbReference type="Proteomes" id="UP000009011">
    <property type="component" value="Chromosome"/>
</dbReference>
<dbReference type="HOGENOM" id="CLU_072501_0_0_10"/>
<dbReference type="STRING" id="1191523.MROS_1163"/>
<keyword evidence="1" id="KW-0808">Transferase</keyword>
<dbReference type="GO" id="GO:0016779">
    <property type="term" value="F:nucleotidyltransferase activity"/>
    <property type="evidence" value="ECO:0007669"/>
    <property type="project" value="UniProtKB-KW"/>
</dbReference>
<dbReference type="AlphaFoldDB" id="I7A3E9"/>
<evidence type="ECO:0000313" key="2">
    <source>
        <dbReference type="Proteomes" id="UP000009011"/>
    </source>
</evidence>
<reference evidence="1 2" key="1">
    <citation type="journal article" date="2013" name="PLoS ONE">
        <title>Genomic analysis of Melioribacter roseus, facultatively anaerobic organotrophic bacterium representing a novel deep lineage within Bacteriodetes/Chlorobi group.</title>
        <authorList>
            <person name="Kadnikov V.V."/>
            <person name="Mardanov A.V."/>
            <person name="Podosokorskaya O.A."/>
            <person name="Gavrilov S.N."/>
            <person name="Kublanov I.V."/>
            <person name="Beletsky A.V."/>
            <person name="Bonch-Osmolovskaya E.A."/>
            <person name="Ravin N.V."/>
        </authorList>
    </citation>
    <scope>NUCLEOTIDE SEQUENCE [LARGE SCALE GENOMIC DNA]</scope>
    <source>
        <strain evidence="2">JCM 17771 / P3M-2</strain>
    </source>
</reference>
<protein>
    <submittedName>
        <fullName evidence="1">Acylneuraminate cytidylyltransferase</fullName>
    </submittedName>
</protein>
<keyword evidence="2" id="KW-1185">Reference proteome</keyword>
<dbReference type="SUPFAM" id="SSF53448">
    <property type="entry name" value="Nucleotide-diphospho-sugar transferases"/>
    <property type="match status" value="1"/>
</dbReference>